<keyword evidence="2" id="KW-1185">Reference proteome</keyword>
<dbReference type="EMBL" id="MU128928">
    <property type="protein sequence ID" value="KAF9518025.1"/>
    <property type="molecule type" value="Genomic_DNA"/>
</dbReference>
<sequence>MPPNVSSHIFDIFYQLGPTPRLCLLSGNALERYEHRLNQAIRGINVSVLEEALVNATFLEMDDMSHKLCLVTRKDRDNVYSRAVIHLITDWVKSRLALQLRTMEKVEQLRLMRMLSRVPESRPLAGVLFEAMAQSELLDGITLNLMRMVKKPGSSPQRQPQWHSSHNLVRNATLDTLREEEPKIPLTIHPNNWKEYSDNGPSSVEPNVMYIPQLSNQKVFDSFILVDGILHLFQFTIGSEHAINHGLVGVGEKYGYPQDMAKWHFTFVIPPNRVLKVLKRIKGL</sequence>
<protein>
    <submittedName>
        <fullName evidence="1">Uncharacterized protein</fullName>
    </submittedName>
</protein>
<organism evidence="1 2">
    <name type="scientific">Hydnum rufescens UP504</name>
    <dbReference type="NCBI Taxonomy" id="1448309"/>
    <lineage>
        <taxon>Eukaryota</taxon>
        <taxon>Fungi</taxon>
        <taxon>Dikarya</taxon>
        <taxon>Basidiomycota</taxon>
        <taxon>Agaricomycotina</taxon>
        <taxon>Agaricomycetes</taxon>
        <taxon>Cantharellales</taxon>
        <taxon>Hydnaceae</taxon>
        <taxon>Hydnum</taxon>
    </lineage>
</organism>
<comment type="caution">
    <text evidence="1">The sequence shown here is derived from an EMBL/GenBank/DDBJ whole genome shotgun (WGS) entry which is preliminary data.</text>
</comment>
<evidence type="ECO:0000313" key="1">
    <source>
        <dbReference type="EMBL" id="KAF9518025.1"/>
    </source>
</evidence>
<accession>A0A9P6B6V0</accession>
<proteinExistence type="predicted"/>
<gene>
    <name evidence="1" type="ORF">BS47DRAFT_426904</name>
</gene>
<dbReference type="OrthoDB" id="2340858at2759"/>
<dbReference type="AlphaFoldDB" id="A0A9P6B6V0"/>
<name>A0A9P6B6V0_9AGAM</name>
<evidence type="ECO:0000313" key="2">
    <source>
        <dbReference type="Proteomes" id="UP000886523"/>
    </source>
</evidence>
<reference evidence="1" key="1">
    <citation type="journal article" date="2020" name="Nat. Commun.">
        <title>Large-scale genome sequencing of mycorrhizal fungi provides insights into the early evolution of symbiotic traits.</title>
        <authorList>
            <person name="Miyauchi S."/>
            <person name="Kiss E."/>
            <person name="Kuo A."/>
            <person name="Drula E."/>
            <person name="Kohler A."/>
            <person name="Sanchez-Garcia M."/>
            <person name="Morin E."/>
            <person name="Andreopoulos B."/>
            <person name="Barry K.W."/>
            <person name="Bonito G."/>
            <person name="Buee M."/>
            <person name="Carver A."/>
            <person name="Chen C."/>
            <person name="Cichocki N."/>
            <person name="Clum A."/>
            <person name="Culley D."/>
            <person name="Crous P.W."/>
            <person name="Fauchery L."/>
            <person name="Girlanda M."/>
            <person name="Hayes R.D."/>
            <person name="Keri Z."/>
            <person name="LaButti K."/>
            <person name="Lipzen A."/>
            <person name="Lombard V."/>
            <person name="Magnuson J."/>
            <person name="Maillard F."/>
            <person name="Murat C."/>
            <person name="Nolan M."/>
            <person name="Ohm R.A."/>
            <person name="Pangilinan J."/>
            <person name="Pereira M.F."/>
            <person name="Perotto S."/>
            <person name="Peter M."/>
            <person name="Pfister S."/>
            <person name="Riley R."/>
            <person name="Sitrit Y."/>
            <person name="Stielow J.B."/>
            <person name="Szollosi G."/>
            <person name="Zifcakova L."/>
            <person name="Stursova M."/>
            <person name="Spatafora J.W."/>
            <person name="Tedersoo L."/>
            <person name="Vaario L.M."/>
            <person name="Yamada A."/>
            <person name="Yan M."/>
            <person name="Wang P."/>
            <person name="Xu J."/>
            <person name="Bruns T."/>
            <person name="Baldrian P."/>
            <person name="Vilgalys R."/>
            <person name="Dunand C."/>
            <person name="Henrissat B."/>
            <person name="Grigoriev I.V."/>
            <person name="Hibbett D."/>
            <person name="Nagy L.G."/>
            <person name="Martin F.M."/>
        </authorList>
    </citation>
    <scope>NUCLEOTIDE SEQUENCE</scope>
    <source>
        <strain evidence="1">UP504</strain>
    </source>
</reference>
<dbReference type="Proteomes" id="UP000886523">
    <property type="component" value="Unassembled WGS sequence"/>
</dbReference>